<feature type="transmembrane region" description="Helical" evidence="7">
    <location>
        <begin position="50"/>
        <end position="67"/>
    </location>
</feature>
<keyword evidence="4 7" id="KW-0812">Transmembrane</keyword>
<dbReference type="PANTHER" id="PTHR33452:SF4">
    <property type="entry name" value="BLL4328 PROTEIN"/>
    <property type="match status" value="1"/>
</dbReference>
<reference evidence="8 9" key="1">
    <citation type="submission" date="2015-03" db="EMBL/GenBank/DDBJ databases">
        <authorList>
            <person name="Hassan Y.I."/>
            <person name="Lepp D."/>
            <person name="Li X.-Z."/>
            <person name="Zhou T."/>
        </authorList>
    </citation>
    <scope>NUCLEOTIDE SEQUENCE [LARGE SCALE GENOMIC DNA]</scope>
    <source>
        <strain evidence="8 9">BD-c194</strain>
    </source>
</reference>
<dbReference type="Pfam" id="PF07681">
    <property type="entry name" value="DoxX"/>
    <property type="match status" value="1"/>
</dbReference>
<dbReference type="Proteomes" id="UP000033632">
    <property type="component" value="Unassembled WGS sequence"/>
</dbReference>
<gene>
    <name evidence="8" type="ORF">VE25_21245</name>
</gene>
<feature type="transmembrane region" description="Helical" evidence="7">
    <location>
        <begin position="74"/>
        <end position="93"/>
    </location>
</feature>
<evidence type="ECO:0000256" key="5">
    <source>
        <dbReference type="ARBA" id="ARBA00022989"/>
    </source>
</evidence>
<evidence type="ECO:0000256" key="4">
    <source>
        <dbReference type="ARBA" id="ARBA00022692"/>
    </source>
</evidence>
<dbReference type="InterPro" id="IPR032808">
    <property type="entry name" value="DoxX"/>
</dbReference>
<dbReference type="GO" id="GO:0005886">
    <property type="term" value="C:plasma membrane"/>
    <property type="evidence" value="ECO:0007669"/>
    <property type="project" value="UniProtKB-SubCell"/>
</dbReference>
<protein>
    <submittedName>
        <fullName evidence="8">DoxX family protein</fullName>
    </submittedName>
</protein>
<evidence type="ECO:0000256" key="6">
    <source>
        <dbReference type="ARBA" id="ARBA00023136"/>
    </source>
</evidence>
<name>A0A0F5FD96_9HYPH</name>
<feature type="transmembrane region" description="Helical" evidence="7">
    <location>
        <begin position="105"/>
        <end position="125"/>
    </location>
</feature>
<organism evidence="8 9">
    <name type="scientific">Devosia geojensis</name>
    <dbReference type="NCBI Taxonomy" id="443610"/>
    <lineage>
        <taxon>Bacteria</taxon>
        <taxon>Pseudomonadati</taxon>
        <taxon>Pseudomonadota</taxon>
        <taxon>Alphaproteobacteria</taxon>
        <taxon>Hyphomicrobiales</taxon>
        <taxon>Devosiaceae</taxon>
        <taxon>Devosia</taxon>
    </lineage>
</organism>
<comment type="caution">
    <text evidence="8">The sequence shown here is derived from an EMBL/GenBank/DDBJ whole genome shotgun (WGS) entry which is preliminary data.</text>
</comment>
<evidence type="ECO:0000256" key="1">
    <source>
        <dbReference type="ARBA" id="ARBA00004651"/>
    </source>
</evidence>
<dbReference type="EMBL" id="JZEX01000199">
    <property type="protein sequence ID" value="KKB06826.1"/>
    <property type="molecule type" value="Genomic_DNA"/>
</dbReference>
<dbReference type="PANTHER" id="PTHR33452">
    <property type="entry name" value="OXIDOREDUCTASE CATD-RELATED"/>
    <property type="match status" value="1"/>
</dbReference>
<evidence type="ECO:0000256" key="3">
    <source>
        <dbReference type="ARBA" id="ARBA00022475"/>
    </source>
</evidence>
<keyword evidence="3" id="KW-1003">Cell membrane</keyword>
<keyword evidence="9" id="KW-1185">Reference proteome</keyword>
<dbReference type="OrthoDB" id="9808524at2"/>
<proteinExistence type="inferred from homology"/>
<feature type="transmembrane region" description="Helical" evidence="7">
    <location>
        <begin position="12"/>
        <end position="30"/>
    </location>
</feature>
<comment type="similarity">
    <text evidence="2">Belongs to the DoxX family.</text>
</comment>
<evidence type="ECO:0000313" key="8">
    <source>
        <dbReference type="EMBL" id="KKB06826.1"/>
    </source>
</evidence>
<dbReference type="STRING" id="443610.VE25_21245"/>
<keyword evidence="6 7" id="KW-0472">Membrane</keyword>
<comment type="subcellular location">
    <subcellularLocation>
        <location evidence="1">Cell membrane</location>
        <topology evidence="1">Multi-pass membrane protein</topology>
    </subcellularLocation>
</comment>
<evidence type="ECO:0000313" key="9">
    <source>
        <dbReference type="Proteomes" id="UP000033632"/>
    </source>
</evidence>
<dbReference type="RefSeq" id="WP_046110672.1">
    <property type="nucleotide sequence ID" value="NZ_JZEX01000199.1"/>
</dbReference>
<keyword evidence="5 7" id="KW-1133">Transmembrane helix</keyword>
<evidence type="ECO:0000256" key="7">
    <source>
        <dbReference type="SAM" id="Phobius"/>
    </source>
</evidence>
<sequence length="135" mass="14851">MFPDLNRHSPKFLAVLRIVTAILFIEAGSYHLFDFPPPIHPPPPPEMETLLFTAGVLELVGGILLLVGFLTRPVAFVLAGMMAVAYWGFHYPMNPFPSNNMGVAAILYCFIFLYLFAAGPGAWALDNARARTARA</sequence>
<dbReference type="InterPro" id="IPR051907">
    <property type="entry name" value="DoxX-like_oxidoreductase"/>
</dbReference>
<evidence type="ECO:0000256" key="2">
    <source>
        <dbReference type="ARBA" id="ARBA00006679"/>
    </source>
</evidence>
<accession>A0A0F5FD96</accession>
<dbReference type="AlphaFoldDB" id="A0A0F5FD96"/>
<dbReference type="PATRIC" id="fig|443610.3.peg.2581"/>